<dbReference type="InterPro" id="IPR012340">
    <property type="entry name" value="NA-bd_OB-fold"/>
</dbReference>
<feature type="domain" description="Helix-hairpin-helix DNA-binding motif class 1" evidence="7">
    <location>
        <begin position="107"/>
        <end position="126"/>
    </location>
</feature>
<feature type="region of interest" description="Domain III" evidence="6">
    <location>
        <begin position="148"/>
        <end position="211"/>
    </location>
</feature>
<evidence type="ECO:0000256" key="3">
    <source>
        <dbReference type="ARBA" id="ARBA00023125"/>
    </source>
</evidence>
<keyword evidence="1 6" id="KW-0963">Cytoplasm</keyword>
<dbReference type="SMART" id="SM00278">
    <property type="entry name" value="HhH1"/>
    <property type="match status" value="2"/>
</dbReference>
<evidence type="ECO:0000313" key="9">
    <source>
        <dbReference type="Proteomes" id="UP001596337"/>
    </source>
</evidence>
<dbReference type="RefSeq" id="WP_345389847.1">
    <property type="nucleotide sequence ID" value="NZ_BAABLA010000003.1"/>
</dbReference>
<comment type="subunit">
    <text evidence="6">Homotetramer. Forms an RuvA(8)-RuvB(12)-Holliday junction (HJ) complex. HJ DNA is sandwiched between 2 RuvA tetramers; dsDNA enters through RuvA and exits via RuvB. An RuvB hexamer assembles on each DNA strand where it exits the tetramer. Each RuvB hexamer is contacted by two RuvA subunits (via domain III) on 2 adjacent RuvB subunits; this complex drives branch migration. In the full resolvosome a probable DNA-RuvA(4)-RuvB(12)-RuvC(2) complex forms which resolves the HJ.</text>
</comment>
<dbReference type="InterPro" id="IPR000085">
    <property type="entry name" value="RuvA"/>
</dbReference>
<sequence>MISSVRGQVLAISLDHVVVEVGGVGLAVLATPATLATLRVGEQATLHTQLVVREDSLTLYGFVETESRELFVLLQSVSGIGPRLALAALAVLDPDTLRGALAEGNTTVLTQVPGIGKKGAERLSLELRDKVDAVPASGAAGGAIGAVAGGAASGVKPDVVEALVSLGFQTKQAEKAVDGVLAANGGDNGSGGAGDTSAVLRAALGVLGKKR</sequence>
<dbReference type="NCBIfam" id="TIGR00084">
    <property type="entry name" value="ruvA"/>
    <property type="match status" value="1"/>
</dbReference>
<dbReference type="InterPro" id="IPR011114">
    <property type="entry name" value="RuvA_C"/>
</dbReference>
<evidence type="ECO:0000259" key="7">
    <source>
        <dbReference type="SMART" id="SM00278"/>
    </source>
</evidence>
<reference evidence="9" key="1">
    <citation type="journal article" date="2019" name="Int. J. Syst. Evol. Microbiol.">
        <title>The Global Catalogue of Microorganisms (GCM) 10K type strain sequencing project: providing services to taxonomists for standard genome sequencing and annotation.</title>
        <authorList>
            <consortium name="The Broad Institute Genomics Platform"/>
            <consortium name="The Broad Institute Genome Sequencing Center for Infectious Disease"/>
            <person name="Wu L."/>
            <person name="Ma J."/>
        </authorList>
    </citation>
    <scope>NUCLEOTIDE SEQUENCE [LARGE SCALE GENOMIC DNA]</scope>
    <source>
        <strain evidence="9">KCTC 32255</strain>
    </source>
</reference>
<dbReference type="Gene3D" id="1.10.150.20">
    <property type="entry name" value="5' to 3' exonuclease, C-terminal subdomain"/>
    <property type="match status" value="1"/>
</dbReference>
<dbReference type="Pfam" id="PF07499">
    <property type="entry name" value="RuvA_C"/>
    <property type="match status" value="1"/>
</dbReference>
<dbReference type="HAMAP" id="MF_00031">
    <property type="entry name" value="DNA_HJ_migration_RuvA"/>
    <property type="match status" value="1"/>
</dbReference>
<comment type="caution">
    <text evidence="8">The sequence shown here is derived from an EMBL/GenBank/DDBJ whole genome shotgun (WGS) entry which is preliminary data.</text>
</comment>
<keyword evidence="5 6" id="KW-0234">DNA repair</keyword>
<keyword evidence="9" id="KW-1185">Reference proteome</keyword>
<evidence type="ECO:0000313" key="8">
    <source>
        <dbReference type="EMBL" id="MFC6869341.1"/>
    </source>
</evidence>
<dbReference type="InterPro" id="IPR036267">
    <property type="entry name" value="RuvA_C_sf"/>
</dbReference>
<dbReference type="GO" id="GO:0016787">
    <property type="term" value="F:hydrolase activity"/>
    <property type="evidence" value="ECO:0007669"/>
    <property type="project" value="UniProtKB-KW"/>
</dbReference>
<evidence type="ECO:0000256" key="2">
    <source>
        <dbReference type="ARBA" id="ARBA00022763"/>
    </source>
</evidence>
<dbReference type="Pfam" id="PF14520">
    <property type="entry name" value="HHH_5"/>
    <property type="match status" value="1"/>
</dbReference>
<comment type="caution">
    <text evidence="6">Lacks conserved residue(s) required for the propagation of feature annotation.</text>
</comment>
<organism evidence="8 9">
    <name type="scientific">Haloechinothrix salitolerans</name>
    <dbReference type="NCBI Taxonomy" id="926830"/>
    <lineage>
        <taxon>Bacteria</taxon>
        <taxon>Bacillati</taxon>
        <taxon>Actinomycetota</taxon>
        <taxon>Actinomycetes</taxon>
        <taxon>Pseudonocardiales</taxon>
        <taxon>Pseudonocardiaceae</taxon>
        <taxon>Haloechinothrix</taxon>
    </lineage>
</organism>
<evidence type="ECO:0000256" key="6">
    <source>
        <dbReference type="HAMAP-Rule" id="MF_00031"/>
    </source>
</evidence>
<gene>
    <name evidence="6 8" type="primary">ruvA</name>
    <name evidence="8" type="ORF">ACFQGD_19540</name>
</gene>
<name>A0ABW2C224_9PSEU</name>
<dbReference type="Gene3D" id="1.10.8.10">
    <property type="entry name" value="DNA helicase RuvA subunit, C-terminal domain"/>
    <property type="match status" value="1"/>
</dbReference>
<proteinExistence type="inferred from homology"/>
<keyword evidence="2 6" id="KW-0227">DNA damage</keyword>
<comment type="function">
    <text evidence="6">The RuvA-RuvB-RuvC complex processes Holliday junction (HJ) DNA during genetic recombination and DNA repair, while the RuvA-RuvB complex plays an important role in the rescue of blocked DNA replication forks via replication fork reversal (RFR). RuvA specifically binds to HJ cruciform DNA, conferring on it an open structure. The RuvB hexamer acts as an ATP-dependent pump, pulling dsDNA into and through the RuvAB complex. HJ branch migration allows RuvC to scan DNA until it finds its consensus sequence, where it cleaves and resolves the cruciform DNA.</text>
</comment>
<dbReference type="InterPro" id="IPR010994">
    <property type="entry name" value="RuvA_2-like"/>
</dbReference>
<comment type="domain">
    <text evidence="6">Has three domains with a flexible linker between the domains II and III and assumes an 'L' shape. Domain III is highly mobile and contacts RuvB.</text>
</comment>
<evidence type="ECO:0000256" key="1">
    <source>
        <dbReference type="ARBA" id="ARBA00022490"/>
    </source>
</evidence>
<dbReference type="Pfam" id="PF01330">
    <property type="entry name" value="RuvA_N"/>
    <property type="match status" value="1"/>
</dbReference>
<dbReference type="CDD" id="cd14332">
    <property type="entry name" value="UBA_RuvA_C"/>
    <property type="match status" value="1"/>
</dbReference>
<dbReference type="InterPro" id="IPR013849">
    <property type="entry name" value="DNA_helicase_Holl-junc_RuvA_I"/>
</dbReference>
<dbReference type="SUPFAM" id="SSF47781">
    <property type="entry name" value="RuvA domain 2-like"/>
    <property type="match status" value="1"/>
</dbReference>
<keyword evidence="3 6" id="KW-0238">DNA-binding</keyword>
<feature type="domain" description="Helix-hairpin-helix DNA-binding motif class 1" evidence="7">
    <location>
        <begin position="72"/>
        <end position="91"/>
    </location>
</feature>
<comment type="subcellular location">
    <subcellularLocation>
        <location evidence="6">Cytoplasm</location>
    </subcellularLocation>
</comment>
<dbReference type="Proteomes" id="UP001596337">
    <property type="component" value="Unassembled WGS sequence"/>
</dbReference>
<dbReference type="SUPFAM" id="SSF46929">
    <property type="entry name" value="DNA helicase RuvA subunit, C-terminal domain"/>
    <property type="match status" value="1"/>
</dbReference>
<evidence type="ECO:0000256" key="4">
    <source>
        <dbReference type="ARBA" id="ARBA00023172"/>
    </source>
</evidence>
<dbReference type="EMBL" id="JBHSXX010000001">
    <property type="protein sequence ID" value="MFC6869341.1"/>
    <property type="molecule type" value="Genomic_DNA"/>
</dbReference>
<keyword evidence="8" id="KW-0378">Hydrolase</keyword>
<dbReference type="InterPro" id="IPR003583">
    <property type="entry name" value="Hlx-hairpin-Hlx_DNA-bd_motif"/>
</dbReference>
<keyword evidence="4 6" id="KW-0233">DNA recombination</keyword>
<protein>
    <recommendedName>
        <fullName evidence="6">Holliday junction branch migration complex subunit RuvA</fullName>
    </recommendedName>
</protein>
<evidence type="ECO:0000256" key="5">
    <source>
        <dbReference type="ARBA" id="ARBA00023204"/>
    </source>
</evidence>
<dbReference type="Gene3D" id="2.40.50.140">
    <property type="entry name" value="Nucleic acid-binding proteins"/>
    <property type="match status" value="1"/>
</dbReference>
<dbReference type="GO" id="GO:0003678">
    <property type="term" value="F:DNA helicase activity"/>
    <property type="evidence" value="ECO:0007669"/>
    <property type="project" value="UniProtKB-EC"/>
</dbReference>
<dbReference type="SUPFAM" id="SSF50249">
    <property type="entry name" value="Nucleic acid-binding proteins"/>
    <property type="match status" value="1"/>
</dbReference>
<comment type="similarity">
    <text evidence="6">Belongs to the RuvA family.</text>
</comment>
<accession>A0ABW2C224</accession>